<dbReference type="EMBL" id="QGNW01000217">
    <property type="protein sequence ID" value="RVW84337.1"/>
    <property type="molecule type" value="Genomic_DNA"/>
</dbReference>
<comment type="caution">
    <text evidence="1">The sequence shown here is derived from an EMBL/GenBank/DDBJ whole genome shotgun (WGS) entry which is preliminary data.</text>
</comment>
<evidence type="ECO:0000313" key="1">
    <source>
        <dbReference type="EMBL" id="RVW84337.1"/>
    </source>
</evidence>
<organism evidence="1 2">
    <name type="scientific">Vitis vinifera</name>
    <name type="common">Grape</name>
    <dbReference type="NCBI Taxonomy" id="29760"/>
    <lineage>
        <taxon>Eukaryota</taxon>
        <taxon>Viridiplantae</taxon>
        <taxon>Streptophyta</taxon>
        <taxon>Embryophyta</taxon>
        <taxon>Tracheophyta</taxon>
        <taxon>Spermatophyta</taxon>
        <taxon>Magnoliopsida</taxon>
        <taxon>eudicotyledons</taxon>
        <taxon>Gunneridae</taxon>
        <taxon>Pentapetalae</taxon>
        <taxon>rosids</taxon>
        <taxon>Vitales</taxon>
        <taxon>Vitaceae</taxon>
        <taxon>Viteae</taxon>
        <taxon>Vitis</taxon>
    </lineage>
</organism>
<name>A0A438HIP9_VITVI</name>
<reference evidence="1 2" key="1">
    <citation type="journal article" date="2018" name="PLoS Genet.">
        <title>Population sequencing reveals clonal diversity and ancestral inbreeding in the grapevine cultivar Chardonnay.</title>
        <authorList>
            <person name="Roach M.J."/>
            <person name="Johnson D.L."/>
            <person name="Bohlmann J."/>
            <person name="van Vuuren H.J."/>
            <person name="Jones S.J."/>
            <person name="Pretorius I.S."/>
            <person name="Schmidt S.A."/>
            <person name="Borneman A.R."/>
        </authorList>
    </citation>
    <scope>NUCLEOTIDE SEQUENCE [LARGE SCALE GENOMIC DNA]</scope>
    <source>
        <strain evidence="2">cv. Chardonnay</strain>
        <tissue evidence="1">Leaf</tissue>
    </source>
</reference>
<dbReference type="AlphaFoldDB" id="A0A438HIP9"/>
<dbReference type="Proteomes" id="UP000288805">
    <property type="component" value="Unassembled WGS sequence"/>
</dbReference>
<gene>
    <name evidence="1" type="ORF">CK203_036663</name>
</gene>
<accession>A0A438HIP9</accession>
<protein>
    <submittedName>
        <fullName evidence="1">Uncharacterized protein</fullName>
    </submittedName>
</protein>
<evidence type="ECO:0000313" key="2">
    <source>
        <dbReference type="Proteomes" id="UP000288805"/>
    </source>
</evidence>
<proteinExistence type="predicted"/>
<sequence>MLGKAIFQIRLQGIAEVEKVYIMNVIMRPVEKKSDCKGNTTCLMEGGDLKLNIWKKFH</sequence>